<dbReference type="SUPFAM" id="SSF55785">
    <property type="entry name" value="PYP-like sensor domain (PAS domain)"/>
    <property type="match status" value="1"/>
</dbReference>
<dbReference type="InterPro" id="IPR035965">
    <property type="entry name" value="PAS-like_dom_sf"/>
</dbReference>
<dbReference type="InterPro" id="IPR016032">
    <property type="entry name" value="Sig_transdc_resp-reg_C-effctor"/>
</dbReference>
<dbReference type="InterPro" id="IPR013656">
    <property type="entry name" value="PAS_4"/>
</dbReference>
<keyword evidence="4" id="KW-1185">Reference proteome</keyword>
<organism evidence="3 4">
    <name type="scientific">Agromyces tropicus</name>
    <dbReference type="NCBI Taxonomy" id="555371"/>
    <lineage>
        <taxon>Bacteria</taxon>
        <taxon>Bacillati</taxon>
        <taxon>Actinomycetota</taxon>
        <taxon>Actinomycetes</taxon>
        <taxon>Micrococcales</taxon>
        <taxon>Microbacteriaceae</taxon>
        <taxon>Agromyces</taxon>
    </lineage>
</organism>
<dbReference type="InterPro" id="IPR036388">
    <property type="entry name" value="WH-like_DNA-bd_sf"/>
</dbReference>
<accession>A0ABN2UBZ8</accession>
<protein>
    <recommendedName>
        <fullName evidence="2">PAS domain-containing protein</fullName>
    </recommendedName>
</protein>
<proteinExistence type="predicted"/>
<dbReference type="EMBL" id="BAAAPW010000002">
    <property type="protein sequence ID" value="GAA2033496.1"/>
    <property type="molecule type" value="Genomic_DNA"/>
</dbReference>
<dbReference type="SUPFAM" id="SSF46894">
    <property type="entry name" value="C-terminal effector domain of the bipartite response regulators"/>
    <property type="match status" value="1"/>
</dbReference>
<evidence type="ECO:0000313" key="4">
    <source>
        <dbReference type="Proteomes" id="UP001501196"/>
    </source>
</evidence>
<evidence type="ECO:0000256" key="1">
    <source>
        <dbReference type="SAM" id="MobiDB-lite"/>
    </source>
</evidence>
<dbReference type="PROSITE" id="PS50112">
    <property type="entry name" value="PAS"/>
    <property type="match status" value="1"/>
</dbReference>
<sequence length="401" mass="42136">MDPEQYADVVDRIYAGATVPGAWTDAMRGLASVVGGDVAAVLVSGPAEGRFTPANIALDEAALQAYGERYARIDPVVRAMRATTGRVAIDGDDVVTAAEKRRSEFFADWARPNGLEHCVCGVVDRSGAILTWVVIAGSGPRSERSEDPADVLRPFLPHLERAVAVERRLDREAGAGWRAGAIATIDLLGAAVLAVDADGRVAHANAAAADLLGRGTGVHVDRCGRLLLPVSAEQDGLRRLLRRAARCDDSGTRLGGRMRAHRADGLPCYVHVIPFGVAAAGPDWAALVVVTDPVEGRGVPPDVLRAVFGLTPAEAIVAAAVTAEHAGGGLDRVAEGLGVSLSTLRVHLQHVFEKTGVHRQADLARLVTVVSGGFRDDANGADAAGRDLRPVPEEPRLRPPR</sequence>
<dbReference type="Gene3D" id="1.10.10.10">
    <property type="entry name" value="Winged helix-like DNA-binding domain superfamily/Winged helix DNA-binding domain"/>
    <property type="match status" value="1"/>
</dbReference>
<evidence type="ECO:0000259" key="2">
    <source>
        <dbReference type="PROSITE" id="PS50112"/>
    </source>
</evidence>
<dbReference type="InterPro" id="IPR000792">
    <property type="entry name" value="Tscrpt_reg_LuxR_C"/>
</dbReference>
<comment type="caution">
    <text evidence="3">The sequence shown here is derived from an EMBL/GenBank/DDBJ whole genome shotgun (WGS) entry which is preliminary data.</text>
</comment>
<feature type="region of interest" description="Disordered" evidence="1">
    <location>
        <begin position="378"/>
        <end position="401"/>
    </location>
</feature>
<dbReference type="RefSeq" id="WP_344371749.1">
    <property type="nucleotide sequence ID" value="NZ_BAAAPW010000002.1"/>
</dbReference>
<name>A0ABN2UBZ8_9MICO</name>
<dbReference type="Gene3D" id="3.30.450.20">
    <property type="entry name" value="PAS domain"/>
    <property type="match status" value="1"/>
</dbReference>
<evidence type="ECO:0000313" key="3">
    <source>
        <dbReference type="EMBL" id="GAA2033496.1"/>
    </source>
</evidence>
<gene>
    <name evidence="3" type="ORF">GCM10009819_16970</name>
</gene>
<dbReference type="InterPro" id="IPR000014">
    <property type="entry name" value="PAS"/>
</dbReference>
<feature type="domain" description="PAS" evidence="2">
    <location>
        <begin position="185"/>
        <end position="213"/>
    </location>
</feature>
<reference evidence="3 4" key="1">
    <citation type="journal article" date="2019" name="Int. J. Syst. Evol. Microbiol.">
        <title>The Global Catalogue of Microorganisms (GCM) 10K type strain sequencing project: providing services to taxonomists for standard genome sequencing and annotation.</title>
        <authorList>
            <consortium name="The Broad Institute Genomics Platform"/>
            <consortium name="The Broad Institute Genome Sequencing Center for Infectious Disease"/>
            <person name="Wu L."/>
            <person name="Ma J."/>
        </authorList>
    </citation>
    <scope>NUCLEOTIDE SEQUENCE [LARGE SCALE GENOMIC DNA]</scope>
    <source>
        <strain evidence="3 4">JCM 15672</strain>
    </source>
</reference>
<dbReference type="SMART" id="SM00421">
    <property type="entry name" value="HTH_LUXR"/>
    <property type="match status" value="1"/>
</dbReference>
<dbReference type="Pfam" id="PF08448">
    <property type="entry name" value="PAS_4"/>
    <property type="match status" value="1"/>
</dbReference>
<dbReference type="Proteomes" id="UP001501196">
    <property type="component" value="Unassembled WGS sequence"/>
</dbReference>